<reference evidence="1" key="1">
    <citation type="journal article" date="2021" name="Nat. Commun.">
        <title>Genetic determinants of endophytism in the Arabidopsis root mycobiome.</title>
        <authorList>
            <person name="Mesny F."/>
            <person name="Miyauchi S."/>
            <person name="Thiergart T."/>
            <person name="Pickel B."/>
            <person name="Atanasova L."/>
            <person name="Karlsson M."/>
            <person name="Huettel B."/>
            <person name="Barry K.W."/>
            <person name="Haridas S."/>
            <person name="Chen C."/>
            <person name="Bauer D."/>
            <person name="Andreopoulos W."/>
            <person name="Pangilinan J."/>
            <person name="LaButti K."/>
            <person name="Riley R."/>
            <person name="Lipzen A."/>
            <person name="Clum A."/>
            <person name="Drula E."/>
            <person name="Henrissat B."/>
            <person name="Kohler A."/>
            <person name="Grigoriev I.V."/>
            <person name="Martin F.M."/>
            <person name="Hacquard S."/>
        </authorList>
    </citation>
    <scope>NUCLEOTIDE SEQUENCE</scope>
    <source>
        <strain evidence="1">MPI-CAGE-CH-0230</strain>
    </source>
</reference>
<accession>A0A9P8YFX3</accession>
<name>A0A9P8YFX3_9PEZI</name>
<protein>
    <submittedName>
        <fullName evidence="1">Uncharacterized protein</fullName>
    </submittedName>
</protein>
<gene>
    <name evidence="1" type="ORF">B0I36DRAFT_62746</name>
</gene>
<proteinExistence type="predicted"/>
<comment type="caution">
    <text evidence="1">The sequence shown here is derived from an EMBL/GenBank/DDBJ whole genome shotgun (WGS) entry which is preliminary data.</text>
</comment>
<organism evidence="1 2">
    <name type="scientific">Microdochium trichocladiopsis</name>
    <dbReference type="NCBI Taxonomy" id="1682393"/>
    <lineage>
        <taxon>Eukaryota</taxon>
        <taxon>Fungi</taxon>
        <taxon>Dikarya</taxon>
        <taxon>Ascomycota</taxon>
        <taxon>Pezizomycotina</taxon>
        <taxon>Sordariomycetes</taxon>
        <taxon>Xylariomycetidae</taxon>
        <taxon>Xylariales</taxon>
        <taxon>Microdochiaceae</taxon>
        <taxon>Microdochium</taxon>
    </lineage>
</organism>
<evidence type="ECO:0000313" key="1">
    <source>
        <dbReference type="EMBL" id="KAH7037193.1"/>
    </source>
</evidence>
<evidence type="ECO:0000313" key="2">
    <source>
        <dbReference type="Proteomes" id="UP000756346"/>
    </source>
</evidence>
<dbReference type="EMBL" id="JAGTJQ010000002">
    <property type="protein sequence ID" value="KAH7037193.1"/>
    <property type="molecule type" value="Genomic_DNA"/>
</dbReference>
<dbReference type="RefSeq" id="XP_046016314.1">
    <property type="nucleotide sequence ID" value="XM_046163115.1"/>
</dbReference>
<keyword evidence="2" id="KW-1185">Reference proteome</keyword>
<dbReference type="AlphaFoldDB" id="A0A9P8YFX3"/>
<dbReference type="GeneID" id="70192661"/>
<sequence length="149" mass="16310">MLTPISHGLCPTSSWAHLGLICLAGGRPRKQSRNANIHEFSNNSFSSTSTSWVHHRSFSRAWRFLHTGLDRLSSLNVSMNRRGWRTALPAGIPRLQPSTETLSPLSCAPCSNGFAACSSSGPRTPRTALFILSCFASLPSCFLEIPHRC</sequence>
<dbReference type="Proteomes" id="UP000756346">
    <property type="component" value="Unassembled WGS sequence"/>
</dbReference>